<feature type="compositionally biased region" description="Basic and acidic residues" evidence="1">
    <location>
        <begin position="653"/>
        <end position="666"/>
    </location>
</feature>
<evidence type="ECO:0000313" key="2">
    <source>
        <dbReference type="EMBL" id="EJT68375.1"/>
    </source>
</evidence>
<feature type="region of interest" description="Disordered" evidence="1">
    <location>
        <begin position="1201"/>
        <end position="1242"/>
    </location>
</feature>
<feature type="region of interest" description="Disordered" evidence="1">
    <location>
        <begin position="1039"/>
        <end position="1102"/>
    </location>
</feature>
<keyword evidence="4" id="KW-1185">Reference proteome</keyword>
<evidence type="ECO:0000313" key="3">
    <source>
        <dbReference type="EnsemblFungi" id="EJT68375"/>
    </source>
</evidence>
<feature type="compositionally biased region" description="Polar residues" evidence="1">
    <location>
        <begin position="1134"/>
        <end position="1145"/>
    </location>
</feature>
<evidence type="ECO:0000313" key="4">
    <source>
        <dbReference type="Proteomes" id="UP000006039"/>
    </source>
</evidence>
<organism evidence="2">
    <name type="scientific">Gaeumannomyces tritici (strain R3-111a-1)</name>
    <name type="common">Wheat and barley take-all root rot fungus</name>
    <name type="synonym">Gaeumannomyces graminis var. tritici</name>
    <dbReference type="NCBI Taxonomy" id="644352"/>
    <lineage>
        <taxon>Eukaryota</taxon>
        <taxon>Fungi</taxon>
        <taxon>Dikarya</taxon>
        <taxon>Ascomycota</taxon>
        <taxon>Pezizomycotina</taxon>
        <taxon>Sordariomycetes</taxon>
        <taxon>Sordariomycetidae</taxon>
        <taxon>Magnaporthales</taxon>
        <taxon>Magnaporthaceae</taxon>
        <taxon>Gaeumannomyces</taxon>
    </lineage>
</organism>
<dbReference type="AlphaFoldDB" id="J3PKI9"/>
<feature type="compositionally biased region" description="Low complexity" evidence="1">
    <location>
        <begin position="754"/>
        <end position="765"/>
    </location>
</feature>
<feature type="compositionally biased region" description="Low complexity" evidence="1">
    <location>
        <begin position="1201"/>
        <end position="1218"/>
    </location>
</feature>
<protein>
    <recommendedName>
        <fullName evidence="5">LPXTG-motif cell wall anchor domain-containing protein</fullName>
    </recommendedName>
</protein>
<feature type="compositionally biased region" description="Basic and acidic residues" evidence="1">
    <location>
        <begin position="88"/>
        <end position="97"/>
    </location>
</feature>
<feature type="compositionally biased region" description="Basic and acidic residues" evidence="1">
    <location>
        <begin position="152"/>
        <end position="162"/>
    </location>
</feature>
<feature type="region of interest" description="Disordered" evidence="1">
    <location>
        <begin position="781"/>
        <end position="837"/>
    </location>
</feature>
<dbReference type="OrthoDB" id="5369729at2759"/>
<feature type="compositionally biased region" description="Gly residues" evidence="1">
    <location>
        <begin position="1228"/>
        <end position="1242"/>
    </location>
</feature>
<feature type="compositionally biased region" description="Polar residues" evidence="1">
    <location>
        <begin position="296"/>
        <end position="337"/>
    </location>
</feature>
<dbReference type="GeneID" id="20354503"/>
<gene>
    <name evidence="3" type="primary">20354503</name>
    <name evidence="2" type="ORF">GGTG_14045</name>
</gene>
<feature type="compositionally biased region" description="Polar residues" evidence="1">
    <location>
        <begin position="804"/>
        <end position="814"/>
    </location>
</feature>
<evidence type="ECO:0000256" key="1">
    <source>
        <dbReference type="SAM" id="MobiDB-lite"/>
    </source>
</evidence>
<feature type="compositionally biased region" description="Polar residues" evidence="1">
    <location>
        <begin position="490"/>
        <end position="510"/>
    </location>
</feature>
<accession>J3PKI9</accession>
<dbReference type="EMBL" id="GL385506">
    <property type="protein sequence ID" value="EJT68375.1"/>
    <property type="molecule type" value="Genomic_DNA"/>
</dbReference>
<dbReference type="EnsemblFungi" id="EJT68375">
    <property type="protein sequence ID" value="EJT68375"/>
    <property type="gene ID" value="GGTG_14045"/>
</dbReference>
<reference evidence="4" key="1">
    <citation type="submission" date="2010-07" db="EMBL/GenBank/DDBJ databases">
        <title>The genome sequence of Gaeumannomyces graminis var. tritici strain R3-111a-1.</title>
        <authorList>
            <consortium name="The Broad Institute Genome Sequencing Platform"/>
            <person name="Ma L.-J."/>
            <person name="Dead R."/>
            <person name="Young S."/>
            <person name="Zeng Q."/>
            <person name="Koehrsen M."/>
            <person name="Alvarado L."/>
            <person name="Berlin A."/>
            <person name="Chapman S.B."/>
            <person name="Chen Z."/>
            <person name="Freedman E."/>
            <person name="Gellesch M."/>
            <person name="Goldberg J."/>
            <person name="Griggs A."/>
            <person name="Gujja S."/>
            <person name="Heilman E.R."/>
            <person name="Heiman D."/>
            <person name="Hepburn T."/>
            <person name="Howarth C."/>
            <person name="Jen D."/>
            <person name="Larson L."/>
            <person name="Mehta T."/>
            <person name="Neiman D."/>
            <person name="Pearson M."/>
            <person name="Roberts A."/>
            <person name="Saif S."/>
            <person name="Shea T."/>
            <person name="Shenoy N."/>
            <person name="Sisk P."/>
            <person name="Stolte C."/>
            <person name="Sykes S."/>
            <person name="Walk T."/>
            <person name="White J."/>
            <person name="Yandava C."/>
            <person name="Haas B."/>
            <person name="Nusbaum C."/>
            <person name="Birren B."/>
        </authorList>
    </citation>
    <scope>NUCLEOTIDE SEQUENCE [LARGE SCALE GENOMIC DNA]</scope>
    <source>
        <strain evidence="4">R3-111a-1</strain>
    </source>
</reference>
<feature type="region of interest" description="Disordered" evidence="1">
    <location>
        <begin position="737"/>
        <end position="767"/>
    </location>
</feature>
<dbReference type="HOGENOM" id="CLU_003899_0_0_1"/>
<feature type="region of interest" description="Disordered" evidence="1">
    <location>
        <begin position="48"/>
        <end position="518"/>
    </location>
</feature>
<reference evidence="3" key="5">
    <citation type="submission" date="2018-04" db="UniProtKB">
        <authorList>
            <consortium name="EnsemblFungi"/>
        </authorList>
    </citation>
    <scope>IDENTIFICATION</scope>
    <source>
        <strain evidence="3">R3-111a-1</strain>
    </source>
</reference>
<feature type="compositionally biased region" description="Polar residues" evidence="1">
    <location>
        <begin position="703"/>
        <end position="722"/>
    </location>
</feature>
<sequence length="1242" mass="133221">MACTTTTLMQTGEMMLPAIQVQVQSPSLPDSDPGFSSTADLVATPAISASSAIPGTCAKDPSPTSTHRNWHAHRQSHNSSKLPAFRFADLKTTDMGKEPTPLPGLPSPQLQRRPQEEMEGEEQEQEQEQQSEQQKQQQQAQAQGQVQAQGQLEHRYLQKQQEDGGQPRSPSSNGNTTTYEQGTHQDPLDGDPTDQDKHPHHLQSADHYENPAAAAGSMRLQSATATEAAAKERLHVPPQQLRLEHNNHNSRHPSDGCQGASDREPESTLASTRPSVGPQPEKPVSPQPTPIASAPTCASVSGSASTTSDHTNNSINTNNSVATHPSPVGSASSTTRLRCTLSPRADRAAASAIARPKTTIQRPYSFPDSPAPSRVASEGSRVVRANSKSPPSSSPTVQLGPSHHRRANTDSSAGAITATTTTTAAHGDTAASPGTITKEWARGQRELLLPTTLDDDNTDEKRKFRSRPPVSFRRPRNDSSGIRVPPIRSFRSSGSRKSWTQDLTAPTSKRNSLDDSSHEVLMDSDTYDRDRTLWALEGRLADGAFAQMTPPGSADATPNDNTTSDIFMKIAREDPSRSQAEGDRQPQDPNALSRVNRSAHRRPLSAAIPSYQRNSPPRVSRRLSDQRETSRSHRSVVEQPALQMPKDQAPRPITKERIAQLDDTPRSRLTSQALKASPITPRSPAAQDAPDPISAYARRRTSVTDNATPPTSRTSSFKATYGQARTYNSSPLVPRQAEAHHTEAGGQGHAVEGTESSTSTAAPSTVWDELDDIRTRIHRLELTGKAPATSNHAMSRVSDDRPPTATTNATTMSGSPKRGSGNAKAESVSATSSSHREANNPILISAVTKSKPFLSAEAYEALEAAATDALALSQMMGAPGQPGPISSSASSIGFGTNLTDRQLRKKADSICRNLTELCLALADNGGAAAAKPAPVKNVTVATSTPKEKEPFLTSPTARTFSFADGPRRSGAVGEGNLARLNTTLSPRSLGRTSDRRSALLGNGTVSSPRFAMTPATPIPSIEPVSAGMAAGRKSSLLISRTRRAGTEEPEEMSGRRSSLLRTRRAGTEEPDEGRKTSFFRRATQKPYDDEEEAPPLRAPSRATTELGLMRGAPRDYVGQQQQKHQHQHQQHQQTSSISEPSNLGSSAFPRRRLVPSSLNARLVAPPTPTRRYLERVTPERDVGPPPGDKMADDRVQRQFSLIGGAAGTGSTIGRTGSLNRRRDSLIPGLGGVASGSQVGGYR</sequence>
<dbReference type="STRING" id="644352.J3PKI9"/>
<feature type="compositionally biased region" description="Basic and acidic residues" evidence="1">
    <location>
        <begin position="573"/>
        <end position="586"/>
    </location>
</feature>
<feature type="compositionally biased region" description="Basic and acidic residues" evidence="1">
    <location>
        <begin position="622"/>
        <end position="631"/>
    </location>
</feature>
<reference evidence="3" key="4">
    <citation type="journal article" date="2015" name="G3 (Bethesda)">
        <title>Genome sequences of three phytopathogenic species of the Magnaporthaceae family of fungi.</title>
        <authorList>
            <person name="Okagaki L.H."/>
            <person name="Nunes C.C."/>
            <person name="Sailsbery J."/>
            <person name="Clay B."/>
            <person name="Brown D."/>
            <person name="John T."/>
            <person name="Oh Y."/>
            <person name="Young N."/>
            <person name="Fitzgerald M."/>
            <person name="Haas B.J."/>
            <person name="Zeng Q."/>
            <person name="Young S."/>
            <person name="Adiconis X."/>
            <person name="Fan L."/>
            <person name="Levin J.Z."/>
            <person name="Mitchell T.K."/>
            <person name="Okubara P.A."/>
            <person name="Farman M.L."/>
            <person name="Kohn L.M."/>
            <person name="Birren B."/>
            <person name="Ma L.-J."/>
            <person name="Dean R.A."/>
        </authorList>
    </citation>
    <scope>NUCLEOTIDE SEQUENCE</scope>
    <source>
        <strain evidence="3">R3-111a-1</strain>
    </source>
</reference>
<reference evidence="2" key="3">
    <citation type="submission" date="2010-09" db="EMBL/GenBank/DDBJ databases">
        <title>Annotation of Gaeumannomyces graminis var. tritici R3-111a-1.</title>
        <authorList>
            <consortium name="The Broad Institute Genome Sequencing Platform"/>
            <person name="Ma L.-J."/>
            <person name="Dead R."/>
            <person name="Young S.K."/>
            <person name="Zeng Q."/>
            <person name="Gargeya S."/>
            <person name="Fitzgerald M."/>
            <person name="Haas B."/>
            <person name="Abouelleil A."/>
            <person name="Alvarado L."/>
            <person name="Arachchi H.M."/>
            <person name="Berlin A."/>
            <person name="Brown A."/>
            <person name="Chapman S.B."/>
            <person name="Chen Z."/>
            <person name="Dunbar C."/>
            <person name="Freedman E."/>
            <person name="Gearin G."/>
            <person name="Gellesch M."/>
            <person name="Goldberg J."/>
            <person name="Griggs A."/>
            <person name="Gujja S."/>
            <person name="Heiman D."/>
            <person name="Howarth C."/>
            <person name="Larson L."/>
            <person name="Lui A."/>
            <person name="MacDonald P.J.P."/>
            <person name="Mehta T."/>
            <person name="Montmayeur A."/>
            <person name="Murphy C."/>
            <person name="Neiman D."/>
            <person name="Pearson M."/>
            <person name="Priest M."/>
            <person name="Roberts A."/>
            <person name="Saif S."/>
            <person name="Shea T."/>
            <person name="Shenoy N."/>
            <person name="Sisk P."/>
            <person name="Stolte C."/>
            <person name="Sykes S."/>
            <person name="Yandava C."/>
            <person name="Wortman J."/>
            <person name="Nusbaum C."/>
            <person name="Birren B."/>
        </authorList>
    </citation>
    <scope>NUCLEOTIDE SEQUENCE</scope>
    <source>
        <strain evidence="2">R3-111a-1</strain>
    </source>
</reference>
<feature type="region of interest" description="Disordered" evidence="1">
    <location>
        <begin position="573"/>
        <end position="722"/>
    </location>
</feature>
<feature type="compositionally biased region" description="Low complexity" evidence="1">
    <location>
        <begin position="409"/>
        <end position="431"/>
    </location>
</feature>
<feature type="compositionally biased region" description="Polar residues" evidence="1">
    <location>
        <begin position="168"/>
        <end position="184"/>
    </location>
</feature>
<evidence type="ECO:0008006" key="5">
    <source>
        <dbReference type="Google" id="ProtNLM"/>
    </source>
</evidence>
<feature type="compositionally biased region" description="Pro residues" evidence="1">
    <location>
        <begin position="280"/>
        <end position="289"/>
    </location>
</feature>
<feature type="compositionally biased region" description="Polar residues" evidence="1">
    <location>
        <begin position="386"/>
        <end position="399"/>
    </location>
</feature>
<feature type="compositionally biased region" description="Acidic residues" evidence="1">
    <location>
        <begin position="117"/>
        <end position="129"/>
    </location>
</feature>
<feature type="compositionally biased region" description="Polar residues" evidence="1">
    <location>
        <begin position="587"/>
        <end position="596"/>
    </location>
</feature>
<dbReference type="Proteomes" id="UP000006039">
    <property type="component" value="Unassembled WGS sequence"/>
</dbReference>
<proteinExistence type="predicted"/>
<dbReference type="eggNOG" id="ENOG502S1ZU">
    <property type="taxonomic scope" value="Eukaryota"/>
</dbReference>
<feature type="region of interest" description="Disordered" evidence="1">
    <location>
        <begin position="985"/>
        <end position="1027"/>
    </location>
</feature>
<reference evidence="2" key="2">
    <citation type="submission" date="2010-07" db="EMBL/GenBank/DDBJ databases">
        <authorList>
            <consortium name="The Broad Institute Genome Sequencing Platform"/>
            <consortium name="Broad Institute Genome Sequencing Center for Infectious Disease"/>
            <person name="Ma L.-J."/>
            <person name="Dead R."/>
            <person name="Young S."/>
            <person name="Zeng Q."/>
            <person name="Koehrsen M."/>
            <person name="Alvarado L."/>
            <person name="Berlin A."/>
            <person name="Chapman S.B."/>
            <person name="Chen Z."/>
            <person name="Freedman E."/>
            <person name="Gellesch M."/>
            <person name="Goldberg J."/>
            <person name="Griggs A."/>
            <person name="Gujja S."/>
            <person name="Heilman E.R."/>
            <person name="Heiman D."/>
            <person name="Hepburn T."/>
            <person name="Howarth C."/>
            <person name="Jen D."/>
            <person name="Larson L."/>
            <person name="Mehta T."/>
            <person name="Neiman D."/>
            <person name="Pearson M."/>
            <person name="Roberts A."/>
            <person name="Saif S."/>
            <person name="Shea T."/>
            <person name="Shenoy N."/>
            <person name="Sisk P."/>
            <person name="Stolte C."/>
            <person name="Sykes S."/>
            <person name="Walk T."/>
            <person name="White J."/>
            <person name="Yandava C."/>
            <person name="Haas B."/>
            <person name="Nusbaum C."/>
            <person name="Birren B."/>
        </authorList>
    </citation>
    <scope>NUCLEOTIDE SEQUENCE</scope>
    <source>
        <strain evidence="2">R3-111a-1</strain>
    </source>
</reference>
<dbReference type="RefSeq" id="XP_009230236.1">
    <property type="nucleotide sequence ID" value="XM_009231972.1"/>
</dbReference>
<feature type="region of interest" description="Disordered" evidence="1">
    <location>
        <begin position="1116"/>
        <end position="1159"/>
    </location>
</feature>
<dbReference type="VEuPathDB" id="FungiDB:GGTG_14045"/>
<feature type="compositionally biased region" description="Low complexity" evidence="1">
    <location>
        <begin position="130"/>
        <end position="151"/>
    </location>
</feature>
<name>J3PKI9_GAET3</name>